<protein>
    <recommendedName>
        <fullName evidence="2">Beta-lactamase-related domain-containing protein</fullName>
    </recommendedName>
</protein>
<reference evidence="3 4" key="1">
    <citation type="submission" date="2018-06" db="EMBL/GenBank/DDBJ databases">
        <title>Complete Genomes of Monosporascus.</title>
        <authorList>
            <person name="Robinson A.J."/>
            <person name="Natvig D.O."/>
        </authorList>
    </citation>
    <scope>NUCLEOTIDE SEQUENCE [LARGE SCALE GENOMIC DNA]</scope>
    <source>
        <strain evidence="3 4">CBS 609.92</strain>
    </source>
</reference>
<sequence length="147" mass="15799">MTPEDLLSTSPPILEKLIERFGNRDASVGVMKDGTVEFLRVGSGTAMTPEETVYLISSLTKPILAVAVGVLVASGKVELETPVKDILPLGAHNGTLRVVDLLDHRSSFYGSDRLWEGHDGRVSVQNADEILGLLRTLPLNADSKGSF</sequence>
<feature type="domain" description="Beta-lactamase-related" evidence="2">
    <location>
        <begin position="15"/>
        <end position="142"/>
    </location>
</feature>
<dbReference type="Pfam" id="PF00144">
    <property type="entry name" value="Beta-lactamase"/>
    <property type="match status" value="1"/>
</dbReference>
<dbReference type="InterPro" id="IPR001466">
    <property type="entry name" value="Beta-lactam-related"/>
</dbReference>
<dbReference type="InterPro" id="IPR012338">
    <property type="entry name" value="Beta-lactam/transpept-like"/>
</dbReference>
<dbReference type="EMBL" id="QJNS01000047">
    <property type="protein sequence ID" value="RYO90906.1"/>
    <property type="molecule type" value="Genomic_DNA"/>
</dbReference>
<evidence type="ECO:0000313" key="3">
    <source>
        <dbReference type="EMBL" id="RYO90906.1"/>
    </source>
</evidence>
<evidence type="ECO:0000256" key="1">
    <source>
        <dbReference type="ARBA" id="ARBA00038215"/>
    </source>
</evidence>
<dbReference type="Proteomes" id="UP000294003">
    <property type="component" value="Unassembled WGS sequence"/>
</dbReference>
<dbReference type="SUPFAM" id="SSF56601">
    <property type="entry name" value="beta-lactamase/transpeptidase-like"/>
    <property type="match status" value="1"/>
</dbReference>
<comment type="similarity">
    <text evidence="1">Belongs to the peptidase S12 family.</text>
</comment>
<evidence type="ECO:0000313" key="4">
    <source>
        <dbReference type="Proteomes" id="UP000294003"/>
    </source>
</evidence>
<accession>A0ABY0HDE8</accession>
<proteinExistence type="inferred from homology"/>
<dbReference type="PANTHER" id="PTHR46825:SF14">
    <property type="entry name" value="BETA-LACTAMASE-RELATED DOMAIN-CONTAINING PROTEIN"/>
    <property type="match status" value="1"/>
</dbReference>
<comment type="caution">
    <text evidence="3">The sequence shown here is derived from an EMBL/GenBank/DDBJ whole genome shotgun (WGS) entry which is preliminary data.</text>
</comment>
<organism evidence="3 4">
    <name type="scientific">Monosporascus cannonballus</name>
    <dbReference type="NCBI Taxonomy" id="155416"/>
    <lineage>
        <taxon>Eukaryota</taxon>
        <taxon>Fungi</taxon>
        <taxon>Dikarya</taxon>
        <taxon>Ascomycota</taxon>
        <taxon>Pezizomycotina</taxon>
        <taxon>Sordariomycetes</taxon>
        <taxon>Xylariomycetidae</taxon>
        <taxon>Xylariales</taxon>
        <taxon>Xylariales incertae sedis</taxon>
        <taxon>Monosporascus</taxon>
    </lineage>
</organism>
<dbReference type="Gene3D" id="3.40.710.10">
    <property type="entry name" value="DD-peptidase/beta-lactamase superfamily"/>
    <property type="match status" value="1"/>
</dbReference>
<gene>
    <name evidence="3" type="ORF">DL762_002446</name>
</gene>
<keyword evidence="4" id="KW-1185">Reference proteome</keyword>
<evidence type="ECO:0000259" key="2">
    <source>
        <dbReference type="Pfam" id="PF00144"/>
    </source>
</evidence>
<name>A0ABY0HDE8_9PEZI</name>
<dbReference type="InterPro" id="IPR050491">
    <property type="entry name" value="AmpC-like"/>
</dbReference>
<dbReference type="PANTHER" id="PTHR46825">
    <property type="entry name" value="D-ALANYL-D-ALANINE-CARBOXYPEPTIDASE/ENDOPEPTIDASE AMPH"/>
    <property type="match status" value="1"/>
</dbReference>